<accession>A0A7I8DKL4</accession>
<name>A0A7I8DKL4_9FIRM</name>
<evidence type="ECO:0000313" key="1">
    <source>
        <dbReference type="EMBL" id="BCJ98919.1"/>
    </source>
</evidence>
<dbReference type="SUPFAM" id="SSF53187">
    <property type="entry name" value="Zn-dependent exopeptidases"/>
    <property type="match status" value="1"/>
</dbReference>
<keyword evidence="2" id="KW-1185">Reference proteome</keyword>
<dbReference type="Gene3D" id="3.50.30.30">
    <property type="match status" value="1"/>
</dbReference>
<proteinExistence type="predicted"/>
<evidence type="ECO:0000313" key="2">
    <source>
        <dbReference type="Proteomes" id="UP000515703"/>
    </source>
</evidence>
<gene>
    <name evidence="1" type="ORF">bsdcttw_19600</name>
</gene>
<protein>
    <recommendedName>
        <fullName evidence="3">PA domain-containing protein</fullName>
    </recommendedName>
</protein>
<evidence type="ECO:0008006" key="3">
    <source>
        <dbReference type="Google" id="ProtNLM"/>
    </source>
</evidence>
<reference evidence="1 2" key="1">
    <citation type="submission" date="2020-08" db="EMBL/GenBank/DDBJ databases">
        <title>Draft genome sequencing of an Anaerocolumna strain isolated from anoxic soil subjected to BSD treatment.</title>
        <authorList>
            <person name="Uek A."/>
            <person name="Tonouchi A."/>
        </authorList>
    </citation>
    <scope>NUCLEOTIDE SEQUENCE [LARGE SCALE GENOMIC DNA]</scope>
    <source>
        <strain evidence="1 2">CTTW</strain>
    </source>
</reference>
<organism evidence="1 2">
    <name type="scientific">Anaerocolumna chitinilytica</name>
    <dbReference type="NCBI Taxonomy" id="1727145"/>
    <lineage>
        <taxon>Bacteria</taxon>
        <taxon>Bacillati</taxon>
        <taxon>Bacillota</taxon>
        <taxon>Clostridia</taxon>
        <taxon>Lachnospirales</taxon>
        <taxon>Lachnospiraceae</taxon>
        <taxon>Anaerocolumna</taxon>
    </lineage>
</organism>
<dbReference type="Gene3D" id="3.40.630.10">
    <property type="entry name" value="Zn peptidases"/>
    <property type="match status" value="1"/>
</dbReference>
<dbReference type="EMBL" id="AP023368">
    <property type="protein sequence ID" value="BCJ98919.1"/>
    <property type="molecule type" value="Genomic_DNA"/>
</dbReference>
<dbReference type="AlphaFoldDB" id="A0A7I8DKL4"/>
<sequence>MIIEKSRLDSEETMKKEIEMMNSFGSRTTGSKGHQEFITWIKQQLGSMGFEIYSDTYTFERWEEKKRALFINQQEIHVSSVYPYSGETDHNGVTGELIYVKNGNYNKAKGKIAVIKINTVKKLPIGLIMNKREAFPSNTGIAAGDGDLVLTSVLKNPNLKKAREKGVKAVILIWNGVSNNKVEDQYLPFTDQYKGIPAIWVNETEGKKVLAAAERKEQGTIILEAEKQDSASTESFYVKIEGKNKEETILINSHSDGINVVEENGALGMLSMIRYLQNSHPERTMIFAFITGHFRLPVFKGTSQATSTWLLKHPELWDGENGNKKAVAGITVEHLGSMEWKENAEGEYEATGNIQTEYTYIGNKKMGEIWKQAIENRSLTRTVMIRGHNKFEFGESQPLFEAGIPVIGLIQMPDYLTVSSKGMEMDKFNISLMREQVESLIEAILIVDKTSREQLGKSDGYSFFFGNVK</sequence>
<reference evidence="1 2" key="2">
    <citation type="submission" date="2020-08" db="EMBL/GenBank/DDBJ databases">
        <authorList>
            <person name="Ueki A."/>
            <person name="Tonouchi A."/>
        </authorList>
    </citation>
    <scope>NUCLEOTIDE SEQUENCE [LARGE SCALE GENOMIC DNA]</scope>
    <source>
        <strain evidence="1 2">CTTW</strain>
    </source>
</reference>
<dbReference type="KEGG" id="acht:bsdcttw_19600"/>
<dbReference type="RefSeq" id="WP_185259213.1">
    <property type="nucleotide sequence ID" value="NZ_AP023368.1"/>
</dbReference>
<dbReference type="Proteomes" id="UP000515703">
    <property type="component" value="Chromosome"/>
</dbReference>